<dbReference type="EMBL" id="NPCC01000002">
    <property type="protein sequence ID" value="PAE90925.1"/>
    <property type="molecule type" value="Genomic_DNA"/>
</dbReference>
<comment type="caution">
    <text evidence="1">The sequence shown here is derived from an EMBL/GenBank/DDBJ whole genome shotgun (WGS) entry which is preliminary data.</text>
</comment>
<proteinExistence type="predicted"/>
<dbReference type="AlphaFoldDB" id="A0A268P6I0"/>
<gene>
    <name evidence="1" type="ORF">CHH72_00460</name>
</gene>
<evidence type="ECO:0000313" key="2">
    <source>
        <dbReference type="Proteomes" id="UP000216207"/>
    </source>
</evidence>
<name>A0A268P6I0_SHOCL</name>
<protein>
    <submittedName>
        <fullName evidence="1">Uncharacterized protein</fullName>
    </submittedName>
</protein>
<dbReference type="Proteomes" id="UP000216207">
    <property type="component" value="Unassembled WGS sequence"/>
</dbReference>
<sequence>MVKIDFEDFYHNSPIKKPIKVEKYYFNDGSLLDTRQMTYSFIDDDMTGMEPTFEVDDVIFDIRTEKAYVIIKTDRIISEVYAELLDEKMKRTGQVTWLEDNEIYHKLKDVEWINRH</sequence>
<accession>A0A268P6I0</accession>
<reference evidence="1 2" key="1">
    <citation type="submission" date="2017-07" db="EMBL/GenBank/DDBJ databases">
        <title>Isolation and whole genome analysis of endospore-forming bacteria from heroin.</title>
        <authorList>
            <person name="Kalinowski J."/>
            <person name="Ahrens B."/>
            <person name="Al-Dilaimi A."/>
            <person name="Winkler A."/>
            <person name="Wibberg D."/>
            <person name="Schleenbecker U."/>
            <person name="Ruckert C."/>
            <person name="Wolfel R."/>
            <person name="Grass G."/>
        </authorList>
    </citation>
    <scope>NUCLEOTIDE SEQUENCE [LARGE SCALE GENOMIC DNA]</scope>
    <source>
        <strain evidence="1 2">7539</strain>
    </source>
</reference>
<evidence type="ECO:0000313" key="1">
    <source>
        <dbReference type="EMBL" id="PAE90925.1"/>
    </source>
</evidence>
<dbReference type="RefSeq" id="WP_095325989.1">
    <property type="nucleotide sequence ID" value="NZ_NPCC01000002.1"/>
</dbReference>
<organism evidence="1 2">
    <name type="scientific">Shouchella clausii</name>
    <name type="common">Alkalihalobacillus clausii</name>
    <dbReference type="NCBI Taxonomy" id="79880"/>
    <lineage>
        <taxon>Bacteria</taxon>
        <taxon>Bacillati</taxon>
        <taxon>Bacillota</taxon>
        <taxon>Bacilli</taxon>
        <taxon>Bacillales</taxon>
        <taxon>Bacillaceae</taxon>
        <taxon>Shouchella</taxon>
    </lineage>
</organism>